<feature type="domain" description="SpoOB alpha-helical" evidence="6">
    <location>
        <begin position="229"/>
        <end position="281"/>
    </location>
</feature>
<dbReference type="EMBL" id="FUWY01000004">
    <property type="protein sequence ID" value="SJZ80916.1"/>
    <property type="molecule type" value="Genomic_DNA"/>
</dbReference>
<feature type="transmembrane region" description="Helical" evidence="4">
    <location>
        <begin position="180"/>
        <end position="201"/>
    </location>
</feature>
<keyword evidence="4" id="KW-1133">Transmembrane helix</keyword>
<dbReference type="RefSeq" id="WP_078712106.1">
    <property type="nucleotide sequence ID" value="NZ_FUWY01000004.1"/>
</dbReference>
<dbReference type="AlphaFoldDB" id="A0A1T4NPE6"/>
<dbReference type="InterPro" id="IPR032834">
    <property type="entry name" value="NatK-like_C"/>
</dbReference>
<dbReference type="SUPFAM" id="SSF55874">
    <property type="entry name" value="ATPase domain of HSP90 chaperone/DNA topoisomerase II/histidine kinase"/>
    <property type="match status" value="1"/>
</dbReference>
<dbReference type="Pfam" id="PF14501">
    <property type="entry name" value="HATPase_c_5"/>
    <property type="match status" value="1"/>
</dbReference>
<keyword evidence="3 7" id="KW-0418">Kinase</keyword>
<dbReference type="PANTHER" id="PTHR40448:SF1">
    <property type="entry name" value="TWO-COMPONENT SENSOR HISTIDINE KINASE"/>
    <property type="match status" value="1"/>
</dbReference>
<feature type="transmembrane region" description="Helical" evidence="4">
    <location>
        <begin position="124"/>
        <end position="142"/>
    </location>
</feature>
<dbReference type="InterPro" id="IPR039506">
    <property type="entry name" value="SPOB_a"/>
</dbReference>
<name>A0A1T4NPE6_9FIRM</name>
<sequence>MNYLLSILLAALETFLFFFILDNLLSKKDAFIKERNVAILAYFLFQLFTYIIDFHFFSTVIYYVVFALAISYYLYYNDLRTKLITTSLFVTLTYAAKLSAALIYLEFSHYPIPSNVFELVLNPLTQFIACAIVFFMICLILLTRKLTSKPTQYVIDFILFVFPLINLSLSMNVLNQKNSTMLYIDISVLLFFYTFFLFFMADQLNYNSEKTFHLELISQQMQLQKQHFIDLTEYNQEIRSIKHDLKNHIRMIRGYLQDDNIEKAIEYINEYDENLHQISKFVFTGNNTVDILLNQKMNLANKQNIHLNYNILIPNEVCIPDLDLCIILSNLLDNAIEATSKVENKTINLKMNIYKEQLFISVSNTFNGSIKQSSNQLLSLKQDKNHGYGLYNVKRVVEKLHGSFNYQFDQNEFVVTILLRL</sequence>
<evidence type="ECO:0000256" key="3">
    <source>
        <dbReference type="ARBA" id="ARBA00022777"/>
    </source>
</evidence>
<dbReference type="Pfam" id="PF14689">
    <property type="entry name" value="SPOB_a"/>
    <property type="match status" value="1"/>
</dbReference>
<evidence type="ECO:0000256" key="4">
    <source>
        <dbReference type="SAM" id="Phobius"/>
    </source>
</evidence>
<proteinExistence type="predicted"/>
<evidence type="ECO:0000313" key="7">
    <source>
        <dbReference type="EMBL" id="SJZ80916.1"/>
    </source>
</evidence>
<dbReference type="InterPro" id="IPR016120">
    <property type="entry name" value="Sig_transdc_His_kin_SpoOB"/>
</dbReference>
<dbReference type="GO" id="GO:0042802">
    <property type="term" value="F:identical protein binding"/>
    <property type="evidence" value="ECO:0007669"/>
    <property type="project" value="TreeGrafter"/>
</dbReference>
<dbReference type="SUPFAM" id="SSF55890">
    <property type="entry name" value="Sporulation response regulatory protein Spo0B"/>
    <property type="match status" value="1"/>
</dbReference>
<keyword evidence="1" id="KW-0597">Phosphoprotein</keyword>
<dbReference type="Proteomes" id="UP000243297">
    <property type="component" value="Unassembled WGS sequence"/>
</dbReference>
<dbReference type="GO" id="GO:0000155">
    <property type="term" value="F:phosphorelay sensor kinase activity"/>
    <property type="evidence" value="ECO:0007669"/>
    <property type="project" value="InterPro"/>
</dbReference>
<dbReference type="CDD" id="cd16935">
    <property type="entry name" value="HATPase_AgrC-ComD-like"/>
    <property type="match status" value="1"/>
</dbReference>
<evidence type="ECO:0000259" key="6">
    <source>
        <dbReference type="Pfam" id="PF14689"/>
    </source>
</evidence>
<feature type="transmembrane region" description="Helical" evidence="4">
    <location>
        <begin position="83"/>
        <end position="104"/>
    </location>
</feature>
<evidence type="ECO:0000313" key="8">
    <source>
        <dbReference type="Proteomes" id="UP000243297"/>
    </source>
</evidence>
<dbReference type="OrthoDB" id="358728at2"/>
<evidence type="ECO:0000256" key="1">
    <source>
        <dbReference type="ARBA" id="ARBA00022553"/>
    </source>
</evidence>
<accession>A0A1T4NPE6</accession>
<dbReference type="STRING" id="118967.SAMN02745191_1719"/>
<protein>
    <submittedName>
        <fullName evidence="7">Sensor_kinase_SpoOB-type, alpha-helical domain</fullName>
    </submittedName>
</protein>
<feature type="transmembrane region" description="Helical" evidence="4">
    <location>
        <begin position="60"/>
        <end position="76"/>
    </location>
</feature>
<feature type="transmembrane region" description="Helical" evidence="4">
    <location>
        <begin position="154"/>
        <end position="174"/>
    </location>
</feature>
<feature type="domain" description="Sensor histidine kinase NatK-like C-terminal" evidence="5">
    <location>
        <begin position="322"/>
        <end position="419"/>
    </location>
</feature>
<evidence type="ECO:0000259" key="5">
    <source>
        <dbReference type="Pfam" id="PF14501"/>
    </source>
</evidence>
<organism evidence="7 8">
    <name type="scientific">Anaerorhabdus furcosa</name>
    <dbReference type="NCBI Taxonomy" id="118967"/>
    <lineage>
        <taxon>Bacteria</taxon>
        <taxon>Bacillati</taxon>
        <taxon>Bacillota</taxon>
        <taxon>Erysipelotrichia</taxon>
        <taxon>Erysipelotrichales</taxon>
        <taxon>Erysipelotrichaceae</taxon>
        <taxon>Anaerorhabdus</taxon>
    </lineage>
</organism>
<dbReference type="Gene3D" id="1.10.287.130">
    <property type="match status" value="1"/>
</dbReference>
<keyword evidence="4" id="KW-0812">Transmembrane</keyword>
<dbReference type="Gene3D" id="3.30.565.10">
    <property type="entry name" value="Histidine kinase-like ATPase, C-terminal domain"/>
    <property type="match status" value="1"/>
</dbReference>
<keyword evidence="4" id="KW-0472">Membrane</keyword>
<dbReference type="InterPro" id="IPR036890">
    <property type="entry name" value="HATPase_C_sf"/>
</dbReference>
<reference evidence="8" key="1">
    <citation type="submission" date="2017-02" db="EMBL/GenBank/DDBJ databases">
        <authorList>
            <person name="Varghese N."/>
            <person name="Submissions S."/>
        </authorList>
    </citation>
    <scope>NUCLEOTIDE SEQUENCE [LARGE SCALE GENOMIC DNA]</scope>
    <source>
        <strain evidence="8">ATCC 25662</strain>
    </source>
</reference>
<dbReference type="PANTHER" id="PTHR40448">
    <property type="entry name" value="TWO-COMPONENT SENSOR HISTIDINE KINASE"/>
    <property type="match status" value="1"/>
</dbReference>
<keyword evidence="8" id="KW-1185">Reference proteome</keyword>
<gene>
    <name evidence="7" type="ORF">SAMN02745191_1719</name>
</gene>
<evidence type="ECO:0000256" key="2">
    <source>
        <dbReference type="ARBA" id="ARBA00022679"/>
    </source>
</evidence>
<feature type="transmembrane region" description="Helical" evidence="4">
    <location>
        <begin position="6"/>
        <end position="25"/>
    </location>
</feature>
<keyword evidence="2" id="KW-0808">Transferase</keyword>